<comment type="similarity">
    <text evidence="6">Belongs to the ABC-4 integral membrane protein family.</text>
</comment>
<keyword evidence="11" id="KW-1185">Reference proteome</keyword>
<reference evidence="10 11" key="1">
    <citation type="submission" date="2020-08" db="EMBL/GenBank/DDBJ databases">
        <title>Genomic Encyclopedia of Type Strains, Phase IV (KMG-IV): sequencing the most valuable type-strain genomes for metagenomic binning, comparative biology and taxonomic classification.</title>
        <authorList>
            <person name="Goeker M."/>
        </authorList>
    </citation>
    <scope>NUCLEOTIDE SEQUENCE [LARGE SCALE GENOMIC DNA]</scope>
    <source>
        <strain evidence="10 11">DSM 103526</strain>
    </source>
</reference>
<sequence>MKSYRQLTFRYLKNQKKRTLLTILGVILSIALITAIGTMMESLNHKNLEDVKKSNGYYHTQLVDMTKEQLEILKKHIRVEQVGYKIEGGMAPVLRNTYIKIEGYDTNLREMMYISLLEGKMPEGDNEIALEKWMLQEMPGKPKIGETIVLDVEEISEQQVLEQIFGDKENQEDSVVKRVPHQFVLTGILENDADSQMKGISRGVVTPSTVEKLKENKGIRYNGFILIKEGLPIQKSIHEIAQNINLDKTQVKDNARLLFLIGQSQDQKSNDAVNNIIVFLVSLIVIATAAVIYNAFHISVLERIRQFGILRSVGTTPKQIREIVLGEALVIALIALPLGLASGILAVKIVLALLNLSKYSILATVEVIISPRVLLGSAVTGVIAVILSALSPAYLAGKVSPIQAITNRQKEKKAIKKARSYLMIRRFLGIGGEMAYKNLRRSRKRFAITVFSMCIGIVIFIVFNAFVHYMFQGMHGKDAFLKDYKIVQMGSNDTRGFTEKDYEDLKEISGVKTVYKDHFKSVMVTFPQNKMREEYKKELISRQGELQNLKGSECFKPLTSSLFWGYDDIGLAEAKKVLLSGTADREEINHEKGVLIVQNQEIRRNEDNNKAIIQSANLKVGDYIYIDVKEELYKEDAGVEGLQKVKIVGILDKVPLSYPYPSDSIAVISTEEVFQSLTGMSQYAGFDVEVDKDADKEALKPKLKEMAERVRGGTLIDYGEKAGVQEQARITVSVLLYGFVAVIALIGALNIINTISTNLILRTREFGTLRAVGMTMDQMQRMVITEGVLYGIIGAFWGSIIGTGLSYLLYQFAIEIEGMIWVFPTNAILIAGIGTIVITLLATLVPLKRVARMNIIESIGREE</sequence>
<keyword evidence="2" id="KW-1003">Cell membrane</keyword>
<keyword evidence="3 7" id="KW-0812">Transmembrane</keyword>
<organism evidence="10 11">
    <name type="scientific">Anaerosolibacter carboniphilus</name>
    <dbReference type="NCBI Taxonomy" id="1417629"/>
    <lineage>
        <taxon>Bacteria</taxon>
        <taxon>Bacillati</taxon>
        <taxon>Bacillota</taxon>
        <taxon>Clostridia</taxon>
        <taxon>Peptostreptococcales</taxon>
        <taxon>Thermotaleaceae</taxon>
        <taxon>Anaerosolibacter</taxon>
    </lineage>
</organism>
<feature type="transmembrane region" description="Helical" evidence="7">
    <location>
        <begin position="20"/>
        <end position="40"/>
    </location>
</feature>
<dbReference type="PANTHER" id="PTHR30572:SF4">
    <property type="entry name" value="ABC TRANSPORTER PERMEASE YTRF"/>
    <property type="match status" value="1"/>
</dbReference>
<name>A0A841KQI9_9FIRM</name>
<keyword evidence="5 7" id="KW-0472">Membrane</keyword>
<feature type="transmembrane region" description="Helical" evidence="7">
    <location>
        <begin position="734"/>
        <end position="761"/>
    </location>
</feature>
<dbReference type="InterPro" id="IPR050250">
    <property type="entry name" value="Macrolide_Exporter_MacB"/>
</dbReference>
<evidence type="ECO:0000256" key="6">
    <source>
        <dbReference type="ARBA" id="ARBA00038076"/>
    </source>
</evidence>
<evidence type="ECO:0000256" key="3">
    <source>
        <dbReference type="ARBA" id="ARBA00022692"/>
    </source>
</evidence>
<evidence type="ECO:0000256" key="1">
    <source>
        <dbReference type="ARBA" id="ARBA00004651"/>
    </source>
</evidence>
<evidence type="ECO:0000256" key="5">
    <source>
        <dbReference type="ARBA" id="ARBA00023136"/>
    </source>
</evidence>
<feature type="transmembrane region" description="Helical" evidence="7">
    <location>
        <begin position="821"/>
        <end position="845"/>
    </location>
</feature>
<feature type="transmembrane region" description="Helical" evidence="7">
    <location>
        <begin position="328"/>
        <end position="354"/>
    </location>
</feature>
<dbReference type="EMBL" id="JACHEN010000002">
    <property type="protein sequence ID" value="MBB6214360.1"/>
    <property type="molecule type" value="Genomic_DNA"/>
</dbReference>
<dbReference type="Pfam" id="PF02687">
    <property type="entry name" value="FtsX"/>
    <property type="match status" value="2"/>
</dbReference>
<evidence type="ECO:0000259" key="9">
    <source>
        <dbReference type="Pfam" id="PF12704"/>
    </source>
</evidence>
<feature type="transmembrane region" description="Helical" evidence="7">
    <location>
        <begin position="374"/>
        <end position="395"/>
    </location>
</feature>
<comment type="subcellular location">
    <subcellularLocation>
        <location evidence="1">Cell membrane</location>
        <topology evidence="1">Multi-pass membrane protein</topology>
    </subcellularLocation>
</comment>
<keyword evidence="4 7" id="KW-1133">Transmembrane helix</keyword>
<dbReference type="InterPro" id="IPR003838">
    <property type="entry name" value="ABC3_permease_C"/>
</dbReference>
<evidence type="ECO:0000256" key="7">
    <source>
        <dbReference type="SAM" id="Phobius"/>
    </source>
</evidence>
<comment type="caution">
    <text evidence="10">The sequence shown here is derived from an EMBL/GenBank/DDBJ whole genome shotgun (WGS) entry which is preliminary data.</text>
</comment>
<dbReference type="PANTHER" id="PTHR30572">
    <property type="entry name" value="MEMBRANE COMPONENT OF TRANSPORTER-RELATED"/>
    <property type="match status" value="1"/>
</dbReference>
<dbReference type="GO" id="GO:0022857">
    <property type="term" value="F:transmembrane transporter activity"/>
    <property type="evidence" value="ECO:0007669"/>
    <property type="project" value="TreeGrafter"/>
</dbReference>
<evidence type="ECO:0000256" key="2">
    <source>
        <dbReference type="ARBA" id="ARBA00022475"/>
    </source>
</evidence>
<evidence type="ECO:0000256" key="4">
    <source>
        <dbReference type="ARBA" id="ARBA00022989"/>
    </source>
</evidence>
<dbReference type="Pfam" id="PF12704">
    <property type="entry name" value="MacB_PCD"/>
    <property type="match status" value="1"/>
</dbReference>
<accession>A0A841KQI9</accession>
<proteinExistence type="inferred from homology"/>
<feature type="domain" description="ABC3 transporter permease C-terminal" evidence="8">
    <location>
        <begin position="279"/>
        <end position="401"/>
    </location>
</feature>
<dbReference type="AlphaFoldDB" id="A0A841KQI9"/>
<evidence type="ECO:0000313" key="11">
    <source>
        <dbReference type="Proteomes" id="UP000579281"/>
    </source>
</evidence>
<evidence type="ECO:0000313" key="10">
    <source>
        <dbReference type="EMBL" id="MBB6214360.1"/>
    </source>
</evidence>
<dbReference type="RefSeq" id="WP_184307726.1">
    <property type="nucleotide sequence ID" value="NZ_JACHEN010000002.1"/>
</dbReference>
<feature type="domain" description="ABC3 transporter permease C-terminal" evidence="8">
    <location>
        <begin position="739"/>
        <end position="855"/>
    </location>
</feature>
<dbReference type="Proteomes" id="UP000579281">
    <property type="component" value="Unassembled WGS sequence"/>
</dbReference>
<feature type="domain" description="MacB-like periplasmic core" evidence="9">
    <location>
        <begin position="19"/>
        <end position="207"/>
    </location>
</feature>
<evidence type="ECO:0000259" key="8">
    <source>
        <dbReference type="Pfam" id="PF02687"/>
    </source>
</evidence>
<dbReference type="InterPro" id="IPR025857">
    <property type="entry name" value="MacB_PCD"/>
</dbReference>
<feature type="transmembrane region" description="Helical" evidence="7">
    <location>
        <begin position="782"/>
        <end position="809"/>
    </location>
</feature>
<feature type="transmembrane region" description="Helical" evidence="7">
    <location>
        <begin position="276"/>
        <end position="296"/>
    </location>
</feature>
<gene>
    <name evidence="10" type="ORF">HNQ80_000440</name>
</gene>
<dbReference type="GO" id="GO:0005886">
    <property type="term" value="C:plasma membrane"/>
    <property type="evidence" value="ECO:0007669"/>
    <property type="project" value="UniProtKB-SubCell"/>
</dbReference>
<protein>
    <submittedName>
        <fullName evidence="10">Putative ABC transport system permease protein</fullName>
    </submittedName>
</protein>
<feature type="transmembrane region" description="Helical" evidence="7">
    <location>
        <begin position="446"/>
        <end position="471"/>
    </location>
</feature>